<dbReference type="AlphaFoldDB" id="A0A8J2QNV4"/>
<evidence type="ECO:0000313" key="2">
    <source>
        <dbReference type="EMBL" id="CAG9566100.1"/>
    </source>
</evidence>
<feature type="region of interest" description="Disordered" evidence="1">
    <location>
        <begin position="1"/>
        <end position="65"/>
    </location>
</feature>
<dbReference type="EMBL" id="CAKASE010000056">
    <property type="protein sequence ID" value="CAG9566100.1"/>
    <property type="molecule type" value="Genomic_DNA"/>
</dbReference>
<dbReference type="Proteomes" id="UP000789524">
    <property type="component" value="Unassembled WGS sequence"/>
</dbReference>
<proteinExistence type="predicted"/>
<feature type="compositionally biased region" description="Polar residues" evidence="1">
    <location>
        <begin position="9"/>
        <end position="18"/>
    </location>
</feature>
<gene>
    <name evidence="2" type="ORF">DCHRY22_LOCUS6821</name>
</gene>
<organism evidence="2 3">
    <name type="scientific">Danaus chrysippus</name>
    <name type="common">African queen</name>
    <dbReference type="NCBI Taxonomy" id="151541"/>
    <lineage>
        <taxon>Eukaryota</taxon>
        <taxon>Metazoa</taxon>
        <taxon>Ecdysozoa</taxon>
        <taxon>Arthropoda</taxon>
        <taxon>Hexapoda</taxon>
        <taxon>Insecta</taxon>
        <taxon>Pterygota</taxon>
        <taxon>Neoptera</taxon>
        <taxon>Endopterygota</taxon>
        <taxon>Lepidoptera</taxon>
        <taxon>Glossata</taxon>
        <taxon>Ditrysia</taxon>
        <taxon>Papilionoidea</taxon>
        <taxon>Nymphalidae</taxon>
        <taxon>Danainae</taxon>
        <taxon>Danaini</taxon>
        <taxon>Danaina</taxon>
        <taxon>Danaus</taxon>
        <taxon>Anosia</taxon>
    </lineage>
</organism>
<evidence type="ECO:0000313" key="3">
    <source>
        <dbReference type="Proteomes" id="UP000789524"/>
    </source>
</evidence>
<reference evidence="2" key="1">
    <citation type="submission" date="2021-09" db="EMBL/GenBank/DDBJ databases">
        <authorList>
            <person name="Martin H S."/>
        </authorList>
    </citation>
    <scope>NUCLEOTIDE SEQUENCE</scope>
</reference>
<keyword evidence="3" id="KW-1185">Reference proteome</keyword>
<protein>
    <submittedName>
        <fullName evidence="2">(African queen) hypothetical protein</fullName>
    </submittedName>
</protein>
<evidence type="ECO:0000256" key="1">
    <source>
        <dbReference type="SAM" id="MobiDB-lite"/>
    </source>
</evidence>
<sequence length="96" mass="10480">MAQRAFASTDGTRTTAQIVANYPPDPGPDSFPGIVLACAGGKPPPEPGHPVPREASQPARKPPHERQCGMLVPIRLVIQYQLYLSYVYVYNFTLTV</sequence>
<accession>A0A8J2QNV4</accession>
<comment type="caution">
    <text evidence="2">The sequence shown here is derived from an EMBL/GenBank/DDBJ whole genome shotgun (WGS) entry which is preliminary data.</text>
</comment>
<name>A0A8J2QNV4_9NEOP</name>